<dbReference type="STRING" id="1802223.A2358_01800"/>
<accession>A0A1G2IWA2</accession>
<name>A0A1G2IWA2_9BACT</name>
<dbReference type="Proteomes" id="UP000178650">
    <property type="component" value="Unassembled WGS sequence"/>
</dbReference>
<gene>
    <name evidence="2" type="ORF">A2358_01800</name>
</gene>
<evidence type="ECO:0000256" key="1">
    <source>
        <dbReference type="SAM" id="Phobius"/>
    </source>
</evidence>
<keyword evidence="1" id="KW-0472">Membrane</keyword>
<evidence type="ECO:0000313" key="2">
    <source>
        <dbReference type="EMBL" id="OGZ78590.1"/>
    </source>
</evidence>
<evidence type="ECO:0000313" key="3">
    <source>
        <dbReference type="Proteomes" id="UP000178650"/>
    </source>
</evidence>
<keyword evidence="1" id="KW-0812">Transmembrane</keyword>
<organism evidence="2 3">
    <name type="scientific">Candidatus Staskawiczbacteria bacterium RIFOXYB1_FULL_37_44</name>
    <dbReference type="NCBI Taxonomy" id="1802223"/>
    <lineage>
        <taxon>Bacteria</taxon>
        <taxon>Candidatus Staskawicziibacteriota</taxon>
    </lineage>
</organism>
<reference evidence="2 3" key="1">
    <citation type="journal article" date="2016" name="Nat. Commun.">
        <title>Thousands of microbial genomes shed light on interconnected biogeochemical processes in an aquifer system.</title>
        <authorList>
            <person name="Anantharaman K."/>
            <person name="Brown C.T."/>
            <person name="Hug L.A."/>
            <person name="Sharon I."/>
            <person name="Castelle C.J."/>
            <person name="Probst A.J."/>
            <person name="Thomas B.C."/>
            <person name="Singh A."/>
            <person name="Wilkins M.J."/>
            <person name="Karaoz U."/>
            <person name="Brodie E.L."/>
            <person name="Williams K.H."/>
            <person name="Hubbard S.S."/>
            <person name="Banfield J.F."/>
        </authorList>
    </citation>
    <scope>NUCLEOTIDE SEQUENCE [LARGE SCALE GENOMIC DNA]</scope>
</reference>
<dbReference type="EMBL" id="MHPJ01000017">
    <property type="protein sequence ID" value="OGZ78590.1"/>
    <property type="molecule type" value="Genomic_DNA"/>
</dbReference>
<protein>
    <submittedName>
        <fullName evidence="2">Uncharacterized protein</fullName>
    </submittedName>
</protein>
<comment type="caution">
    <text evidence="2">The sequence shown here is derived from an EMBL/GenBank/DDBJ whole genome shotgun (WGS) entry which is preliminary data.</text>
</comment>
<proteinExistence type="predicted"/>
<dbReference type="AlphaFoldDB" id="A0A1G2IWA2"/>
<feature type="transmembrane region" description="Helical" evidence="1">
    <location>
        <begin position="123"/>
        <end position="151"/>
    </location>
</feature>
<sequence length="159" mass="17188">MAPATELLYIKTAILQIKFARWPIMPASVADGDLRRQGNDGAGTQTATVTTGAVPIDPEPAAAPVRARDIAERVARAGAKGPIGLVHMIVGFLEEFQLVNFAFFKGDLWRSESLQLVRREIPIFFISLLTVAYPYGIMAVFGSAVGLNYFIQIAVGVLP</sequence>
<keyword evidence="1" id="KW-1133">Transmembrane helix</keyword>